<evidence type="ECO:0000313" key="3">
    <source>
        <dbReference type="EMBL" id="HDD45044.1"/>
    </source>
</evidence>
<dbReference type="PANTHER" id="PTHR37459">
    <property type="match status" value="1"/>
</dbReference>
<dbReference type="InterPro" id="IPR010154">
    <property type="entry name" value="CRISPR-assoc_Cas7/Cst2/DevR"/>
</dbReference>
<sequence length="314" mass="34877">MLKFVTFAVKVQLNVHDLNNEAVAGNVTDIRIMEFLDENGRRLEAPAVSGRMLKHWHYEGIRHLILNGSYSSIPLCAACKVGEPLRPGEVRNNNLRQIAKSEADAIMTCIICDIHGYLIAQGAEGKGISNRRASRAMFSWLMPVLGYNTSQKQVIHTRVSQQESVTEGEGAAQMIFNKSYASGIYAFVSALDIDRIGLVELNLGNNNSYAIDETQRKERIKVAIEAFRYLIGGQMGASLSHAIPHLNPIEILVTYSETGPLPFPVSPMYSDYFEKTIGLMPQGAQFLYWGSETPPGVIKKNTINEIFQELLSKV</sequence>
<accession>A0A7C0U3M4</accession>
<name>A0A7C0U3M4_DESA2</name>
<dbReference type="NCBIfam" id="TIGR01875">
    <property type="entry name" value="cas_MJ0381"/>
    <property type="match status" value="1"/>
</dbReference>
<evidence type="ECO:0000256" key="2">
    <source>
        <dbReference type="ARBA" id="ARBA00025626"/>
    </source>
</evidence>
<dbReference type="PANTHER" id="PTHR37459:SF1">
    <property type="entry name" value="CRISPR-ASSOCIATED PROTEIN CAS7_CST2_DEVR"/>
    <property type="match status" value="1"/>
</dbReference>
<proteinExistence type="predicted"/>
<dbReference type="GO" id="GO:0051607">
    <property type="term" value="P:defense response to virus"/>
    <property type="evidence" value="ECO:0007669"/>
    <property type="project" value="UniProtKB-KW"/>
</dbReference>
<dbReference type="Proteomes" id="UP000886289">
    <property type="component" value="Unassembled WGS sequence"/>
</dbReference>
<protein>
    <submittedName>
        <fullName evidence="3">DevR family CRISPR-associated autoregulator</fullName>
    </submittedName>
</protein>
<dbReference type="Pfam" id="PF01905">
    <property type="entry name" value="DevR"/>
    <property type="match status" value="1"/>
</dbReference>
<evidence type="ECO:0000256" key="1">
    <source>
        <dbReference type="ARBA" id="ARBA00023118"/>
    </source>
</evidence>
<dbReference type="EMBL" id="DRBS01000346">
    <property type="protein sequence ID" value="HDD45044.1"/>
    <property type="molecule type" value="Genomic_DNA"/>
</dbReference>
<organism evidence="3">
    <name type="scientific">Desulfofervidus auxilii</name>
    <dbReference type="NCBI Taxonomy" id="1621989"/>
    <lineage>
        <taxon>Bacteria</taxon>
        <taxon>Pseudomonadati</taxon>
        <taxon>Thermodesulfobacteriota</taxon>
        <taxon>Candidatus Desulfofervidia</taxon>
        <taxon>Candidatus Desulfofervidales</taxon>
        <taxon>Candidatus Desulfofervidaceae</taxon>
        <taxon>Candidatus Desulfofervidus</taxon>
    </lineage>
</organism>
<comment type="function">
    <text evidence="2">CRISPR (clustered regularly interspaced short palindromic repeat) is an adaptive immune system that provides protection against mobile genetic elements (viruses, transposable elements and conjugative plasmids). CRISPR clusters contain spacers, sequences complementary to antecedent mobile elements, and target invading nucleic acids. CRISPR clusters are transcribed and processed into CRISPR RNA (crRNA).</text>
</comment>
<reference evidence="3" key="1">
    <citation type="journal article" date="2020" name="mSystems">
        <title>Genome- and Community-Level Interaction Insights into Carbon Utilization and Element Cycling Functions of Hydrothermarchaeota in Hydrothermal Sediment.</title>
        <authorList>
            <person name="Zhou Z."/>
            <person name="Liu Y."/>
            <person name="Xu W."/>
            <person name="Pan J."/>
            <person name="Luo Z.H."/>
            <person name="Li M."/>
        </authorList>
    </citation>
    <scope>NUCLEOTIDE SEQUENCE [LARGE SCALE GENOMIC DNA]</scope>
    <source>
        <strain evidence="3">HyVt-233</strain>
    </source>
</reference>
<comment type="caution">
    <text evidence="3">The sequence shown here is derived from an EMBL/GenBank/DDBJ whole genome shotgun (WGS) entry which is preliminary data.</text>
</comment>
<dbReference type="InterPro" id="IPR052681">
    <property type="entry name" value="CRISPR-Cas7/Cst2/DevR"/>
</dbReference>
<dbReference type="AlphaFoldDB" id="A0A7C0U3M4"/>
<keyword evidence="1" id="KW-0051">Antiviral defense</keyword>
<gene>
    <name evidence="3" type="ORF">ENG63_09345</name>
</gene>